<dbReference type="Pfam" id="PF20034">
    <property type="entry name" value="Peptidase_S80"/>
    <property type="match status" value="1"/>
</dbReference>
<accession>A0A289ZT95</accession>
<protein>
    <submittedName>
        <fullName evidence="1">Virion structural protein</fullName>
    </submittedName>
</protein>
<evidence type="ECO:0000313" key="2">
    <source>
        <dbReference type="Proteomes" id="UP000223363"/>
    </source>
</evidence>
<organism evidence="1 2">
    <name type="scientific">Serratia phage vB_SmaM_ 2050HW</name>
    <dbReference type="NCBI Taxonomy" id="2024252"/>
    <lineage>
        <taxon>Viruses</taxon>
        <taxon>Duplodnaviria</taxon>
        <taxon>Heunggongvirae</taxon>
        <taxon>Uroviricota</taxon>
        <taxon>Caudoviricetes</taxon>
        <taxon>Chimalliviridae</taxon>
        <taxon>Moabitevirus</taxon>
        <taxon>Moabitevirus mv2050HW</taxon>
    </lineage>
</organism>
<proteinExistence type="predicted"/>
<evidence type="ECO:0000313" key="1">
    <source>
        <dbReference type="EMBL" id="ATA65443.1"/>
    </source>
</evidence>
<dbReference type="InterPro" id="IPR045405">
    <property type="entry name" value="Peptidase_S80"/>
</dbReference>
<sequence>MGSVFEVTALKGVNKVGEIKRLDNNYLEVILGALEFPNSIGAVYDMDRAMRFFEPGSIFQRRIIQGFLRGELGHPKEYNCRDYRQYVERIHTIDEGNWAIHIRKVTIVPGYRLPNGQVVTAIIGEVCPTGVHAPVVERILANPDENLAFSIRSMATDRIVGGKRRKYLDNVITFDVVNEPGISIATKYNAPACESMDLAAVFPEIIRSMVNDTEKEVALESSLGQTVEAIRAIDRREYVRNHSSAITRW</sequence>
<dbReference type="EMBL" id="MF285618">
    <property type="protein sequence ID" value="ATA65443.1"/>
    <property type="molecule type" value="Genomic_DNA"/>
</dbReference>
<dbReference type="Proteomes" id="UP000223363">
    <property type="component" value="Segment"/>
</dbReference>
<name>A0A289ZT95_9CAUD</name>
<reference evidence="2" key="1">
    <citation type="submission" date="2017-06" db="EMBL/GenBank/DDBJ databases">
        <authorList>
            <person name="Zhao X."/>
        </authorList>
    </citation>
    <scope>NUCLEOTIDE SEQUENCE [LARGE SCALE GENOMIC DNA]</scope>
</reference>
<gene>
    <name evidence="1" type="ORF">2050HW_00108</name>
</gene>
<keyword evidence="2" id="KW-1185">Reference proteome</keyword>